<keyword evidence="1" id="KW-0489">Methyltransferase</keyword>
<keyword evidence="2" id="KW-1185">Reference proteome</keyword>
<evidence type="ECO:0000313" key="1">
    <source>
        <dbReference type="EMBL" id="GBG94227.1"/>
    </source>
</evidence>
<accession>A0A401IRT4</accession>
<name>A0A401IRT4_9LACO</name>
<sequence>MAEQIKLEAMLLTLERYAQEYQTLPQAKEKIQAVQEVLLAYQQQQLPVQPLPELEFSEDFLFEHLDAYPDILELEGTLNDLRQCVIESFGIWHIFSRVWAADLAAYLKQRPTLQVMAGNGVLASQLLNVLATDDFNWHGQDITRPAPWTNVVKIDALAAVQQYYREVEVLLIEWAPDSHEVDYEILRFLRSVKWAGELIVVGEKRGATNSKKFWEQAKLEKIGQLNLHHQPFDFIHDQVYRVR</sequence>
<reference evidence="1 2" key="1">
    <citation type="journal article" date="2019" name="Int. J. Syst. Evol. Microbiol.">
        <title>Lactobacillus salitolerans sp. nov., a novel lactic acid bacterium isolated from spent mushroom substrates.</title>
        <authorList>
            <person name="Tohno M."/>
            <person name="Tanizawa Y."/>
            <person name="Kojima Y."/>
            <person name="Sakamoto M."/>
            <person name="Nakamura Y."/>
            <person name="Ohkuma M."/>
            <person name="Kobayashi H."/>
        </authorList>
    </citation>
    <scope>NUCLEOTIDE SEQUENCE [LARGE SCALE GENOMIC DNA]</scope>
    <source>
        <strain evidence="1 2">YK43</strain>
    </source>
</reference>
<dbReference type="EMBL" id="BFFP01000007">
    <property type="protein sequence ID" value="GBG94227.1"/>
    <property type="molecule type" value="Genomic_DNA"/>
</dbReference>
<dbReference type="GO" id="GO:0008168">
    <property type="term" value="F:methyltransferase activity"/>
    <property type="evidence" value="ECO:0007669"/>
    <property type="project" value="UniProtKB-KW"/>
</dbReference>
<proteinExistence type="predicted"/>
<gene>
    <name evidence="1" type="ORF">LFYK43_06860</name>
</gene>
<keyword evidence="1" id="KW-0808">Transferase</keyword>
<dbReference type="RefSeq" id="WP_229717922.1">
    <property type="nucleotide sequence ID" value="NZ_BFFP01000007.1"/>
</dbReference>
<dbReference type="GO" id="GO:0032259">
    <property type="term" value="P:methylation"/>
    <property type="evidence" value="ECO:0007669"/>
    <property type="project" value="UniProtKB-KW"/>
</dbReference>
<protein>
    <submittedName>
        <fullName evidence="1">SAM-dependent methyltransferase</fullName>
    </submittedName>
</protein>
<dbReference type="Proteomes" id="UP000286848">
    <property type="component" value="Unassembled WGS sequence"/>
</dbReference>
<dbReference type="AlphaFoldDB" id="A0A401IRT4"/>
<comment type="caution">
    <text evidence="1">The sequence shown here is derived from an EMBL/GenBank/DDBJ whole genome shotgun (WGS) entry which is preliminary data.</text>
</comment>
<evidence type="ECO:0000313" key="2">
    <source>
        <dbReference type="Proteomes" id="UP000286848"/>
    </source>
</evidence>
<organism evidence="1 2">
    <name type="scientific">Ligilactobacillus salitolerans</name>
    <dbReference type="NCBI Taxonomy" id="1808352"/>
    <lineage>
        <taxon>Bacteria</taxon>
        <taxon>Bacillati</taxon>
        <taxon>Bacillota</taxon>
        <taxon>Bacilli</taxon>
        <taxon>Lactobacillales</taxon>
        <taxon>Lactobacillaceae</taxon>
        <taxon>Ligilactobacillus</taxon>
    </lineage>
</organism>